<protein>
    <submittedName>
        <fullName evidence="1">Uncharacterized protein</fullName>
    </submittedName>
</protein>
<evidence type="ECO:0000313" key="2">
    <source>
        <dbReference type="Proteomes" id="UP000184300"/>
    </source>
</evidence>
<dbReference type="Proteomes" id="UP000184300">
    <property type="component" value="Unassembled WGS sequence"/>
</dbReference>
<evidence type="ECO:0000313" key="1">
    <source>
        <dbReference type="EMBL" id="OJJ82233.1"/>
    </source>
</evidence>
<dbReference type="VEuPathDB" id="FungiDB:ASPGLDRAFT_581541"/>
<dbReference type="AlphaFoldDB" id="A0A1L9VEA7"/>
<dbReference type="GeneID" id="34464562"/>
<name>A0A1L9VEA7_ASPGL</name>
<gene>
    <name evidence="1" type="ORF">ASPGLDRAFT_581541</name>
</gene>
<sequence>MLGCTRAASMVKLQDPRLWHVFRHRIYQNDAIFTEGRPSLAKIKDPSSWPFVRAIQVPWFRRHIHAAANLDTLFILIQGGGVSTGVSLCLVFDVAASIYGTWYFKGLGGQLTPSTNSITDQGHVLVVLYQ</sequence>
<organism evidence="1 2">
    <name type="scientific">Aspergillus glaucus CBS 516.65</name>
    <dbReference type="NCBI Taxonomy" id="1160497"/>
    <lineage>
        <taxon>Eukaryota</taxon>
        <taxon>Fungi</taxon>
        <taxon>Dikarya</taxon>
        <taxon>Ascomycota</taxon>
        <taxon>Pezizomycotina</taxon>
        <taxon>Eurotiomycetes</taxon>
        <taxon>Eurotiomycetidae</taxon>
        <taxon>Eurotiales</taxon>
        <taxon>Aspergillaceae</taxon>
        <taxon>Aspergillus</taxon>
        <taxon>Aspergillus subgen. Aspergillus</taxon>
    </lineage>
</organism>
<proteinExistence type="predicted"/>
<dbReference type="EMBL" id="KV878903">
    <property type="protein sequence ID" value="OJJ82233.1"/>
    <property type="molecule type" value="Genomic_DNA"/>
</dbReference>
<reference evidence="2" key="1">
    <citation type="journal article" date="2017" name="Genome Biol.">
        <title>Comparative genomics reveals high biological diversity and specific adaptations in the industrially and medically important fungal genus Aspergillus.</title>
        <authorList>
            <person name="de Vries R.P."/>
            <person name="Riley R."/>
            <person name="Wiebenga A."/>
            <person name="Aguilar-Osorio G."/>
            <person name="Amillis S."/>
            <person name="Uchima C.A."/>
            <person name="Anderluh G."/>
            <person name="Asadollahi M."/>
            <person name="Askin M."/>
            <person name="Barry K."/>
            <person name="Battaglia E."/>
            <person name="Bayram O."/>
            <person name="Benocci T."/>
            <person name="Braus-Stromeyer S.A."/>
            <person name="Caldana C."/>
            <person name="Canovas D."/>
            <person name="Cerqueira G.C."/>
            <person name="Chen F."/>
            <person name="Chen W."/>
            <person name="Choi C."/>
            <person name="Clum A."/>
            <person name="Dos Santos R.A."/>
            <person name="Damasio A.R."/>
            <person name="Diallinas G."/>
            <person name="Emri T."/>
            <person name="Fekete E."/>
            <person name="Flipphi M."/>
            <person name="Freyberg S."/>
            <person name="Gallo A."/>
            <person name="Gournas C."/>
            <person name="Habgood R."/>
            <person name="Hainaut M."/>
            <person name="Harispe M.L."/>
            <person name="Henrissat B."/>
            <person name="Hilden K.S."/>
            <person name="Hope R."/>
            <person name="Hossain A."/>
            <person name="Karabika E."/>
            <person name="Karaffa L."/>
            <person name="Karanyi Z."/>
            <person name="Krasevec N."/>
            <person name="Kuo A."/>
            <person name="Kusch H."/>
            <person name="LaButti K."/>
            <person name="Lagendijk E.L."/>
            <person name="Lapidus A."/>
            <person name="Levasseur A."/>
            <person name="Lindquist E."/>
            <person name="Lipzen A."/>
            <person name="Logrieco A.F."/>
            <person name="MacCabe A."/>
            <person name="Maekelae M.R."/>
            <person name="Malavazi I."/>
            <person name="Melin P."/>
            <person name="Meyer V."/>
            <person name="Mielnichuk N."/>
            <person name="Miskei M."/>
            <person name="Molnar A.P."/>
            <person name="Mule G."/>
            <person name="Ngan C.Y."/>
            <person name="Orejas M."/>
            <person name="Orosz E."/>
            <person name="Ouedraogo J.P."/>
            <person name="Overkamp K.M."/>
            <person name="Park H.-S."/>
            <person name="Perrone G."/>
            <person name="Piumi F."/>
            <person name="Punt P.J."/>
            <person name="Ram A.F."/>
            <person name="Ramon A."/>
            <person name="Rauscher S."/>
            <person name="Record E."/>
            <person name="Riano-Pachon D.M."/>
            <person name="Robert V."/>
            <person name="Roehrig J."/>
            <person name="Ruller R."/>
            <person name="Salamov A."/>
            <person name="Salih N.S."/>
            <person name="Samson R.A."/>
            <person name="Sandor E."/>
            <person name="Sanguinetti M."/>
            <person name="Schuetze T."/>
            <person name="Sepcic K."/>
            <person name="Shelest E."/>
            <person name="Sherlock G."/>
            <person name="Sophianopoulou V."/>
            <person name="Squina F.M."/>
            <person name="Sun H."/>
            <person name="Susca A."/>
            <person name="Todd R.B."/>
            <person name="Tsang A."/>
            <person name="Unkles S.E."/>
            <person name="van de Wiele N."/>
            <person name="van Rossen-Uffink D."/>
            <person name="Oliveira J.V."/>
            <person name="Vesth T.C."/>
            <person name="Visser J."/>
            <person name="Yu J.-H."/>
            <person name="Zhou M."/>
            <person name="Andersen M.R."/>
            <person name="Archer D.B."/>
            <person name="Baker S.E."/>
            <person name="Benoit I."/>
            <person name="Brakhage A.A."/>
            <person name="Braus G.H."/>
            <person name="Fischer R."/>
            <person name="Frisvad J.C."/>
            <person name="Goldman G.H."/>
            <person name="Houbraken J."/>
            <person name="Oakley B."/>
            <person name="Pocsi I."/>
            <person name="Scazzocchio C."/>
            <person name="Seiboth B."/>
            <person name="vanKuyk P.A."/>
            <person name="Wortman J."/>
            <person name="Dyer P.S."/>
            <person name="Grigoriev I.V."/>
        </authorList>
    </citation>
    <scope>NUCLEOTIDE SEQUENCE [LARGE SCALE GENOMIC DNA]</scope>
    <source>
        <strain evidence="2">CBS 516.65</strain>
    </source>
</reference>
<keyword evidence="2" id="KW-1185">Reference proteome</keyword>
<accession>A0A1L9VEA7</accession>
<dbReference type="RefSeq" id="XP_022398931.1">
    <property type="nucleotide sequence ID" value="XM_022548301.1"/>
</dbReference>